<feature type="domain" description="PAS" evidence="5">
    <location>
        <begin position="951"/>
        <end position="1010"/>
    </location>
</feature>
<feature type="domain" description="EAL" evidence="9">
    <location>
        <begin position="1250"/>
        <end position="1505"/>
    </location>
</feature>
<dbReference type="InterPro" id="IPR022641">
    <property type="entry name" value="CheR_N"/>
</dbReference>
<keyword evidence="2" id="KW-0145">Chemotaxis</keyword>
<dbReference type="PROSITE" id="PS50113">
    <property type="entry name" value="PAC"/>
    <property type="match status" value="2"/>
</dbReference>
<dbReference type="SUPFAM" id="SSF55073">
    <property type="entry name" value="Nucleotide cyclase"/>
    <property type="match status" value="1"/>
</dbReference>
<dbReference type="InterPro" id="IPR013656">
    <property type="entry name" value="PAS_4"/>
</dbReference>
<feature type="domain" description="GGDEF" evidence="10">
    <location>
        <begin position="1109"/>
        <end position="1241"/>
    </location>
</feature>
<dbReference type="PROSITE" id="PS50123">
    <property type="entry name" value="CHER"/>
    <property type="match status" value="1"/>
</dbReference>
<dbReference type="FunFam" id="3.30.70.270:FF:000001">
    <property type="entry name" value="Diguanylate cyclase domain protein"/>
    <property type="match status" value="1"/>
</dbReference>
<dbReference type="CDD" id="cd16434">
    <property type="entry name" value="CheB-CheR_fusion"/>
    <property type="match status" value="1"/>
</dbReference>
<dbReference type="InterPro" id="IPR000780">
    <property type="entry name" value="CheR_MeTrfase"/>
</dbReference>
<feature type="domain" description="PAC" evidence="6">
    <location>
        <begin position="779"/>
        <end position="829"/>
    </location>
</feature>
<feature type="coiled-coil region" evidence="3">
    <location>
        <begin position="630"/>
        <end position="713"/>
    </location>
</feature>
<evidence type="ECO:0000256" key="1">
    <source>
        <dbReference type="ARBA" id="ARBA00001946"/>
    </source>
</evidence>
<dbReference type="Gene3D" id="3.30.70.270">
    <property type="match status" value="1"/>
</dbReference>
<comment type="caution">
    <text evidence="11">The sequence shown here is derived from an EMBL/GenBank/DDBJ whole genome shotgun (WGS) entry which is preliminary data.</text>
</comment>
<dbReference type="PANTHER" id="PTHR44757:SF2">
    <property type="entry name" value="BIOFILM ARCHITECTURE MAINTENANCE PROTEIN MBAA"/>
    <property type="match status" value="1"/>
</dbReference>
<dbReference type="PROSITE" id="PS50122">
    <property type="entry name" value="CHEB"/>
    <property type="match status" value="1"/>
</dbReference>
<dbReference type="InterPro" id="IPR000160">
    <property type="entry name" value="GGDEF_dom"/>
</dbReference>
<dbReference type="PROSITE" id="PS50887">
    <property type="entry name" value="GGDEF"/>
    <property type="match status" value="1"/>
</dbReference>
<dbReference type="SMART" id="SM00091">
    <property type="entry name" value="PAS"/>
    <property type="match status" value="3"/>
</dbReference>
<dbReference type="PROSITE" id="PS50112">
    <property type="entry name" value="PAS"/>
    <property type="match status" value="1"/>
</dbReference>
<dbReference type="InterPro" id="IPR052155">
    <property type="entry name" value="Biofilm_reg_signaling"/>
</dbReference>
<dbReference type="SMART" id="SM00086">
    <property type="entry name" value="PAC"/>
    <property type="match status" value="1"/>
</dbReference>
<dbReference type="Pfam" id="PF13596">
    <property type="entry name" value="PAS_10"/>
    <property type="match status" value="1"/>
</dbReference>
<dbReference type="SUPFAM" id="SSF53335">
    <property type="entry name" value="S-adenosyl-L-methionine-dependent methyltransferases"/>
    <property type="match status" value="1"/>
</dbReference>
<dbReference type="CDD" id="cd01948">
    <property type="entry name" value="EAL"/>
    <property type="match status" value="1"/>
</dbReference>
<sequence length="1520" mass="168708">MKEIEISGSLEAAKKTAPEKTYIVGVGASAGGLEAITQLINHLSIDTPCAYVVLQHLSPTYRSMMVEILSRETLLRVQDAEHGTIPQAGHIYVVPANFNAHFKEGRIALVTAQPEISPKPSVNQFLISLAAEEGESAIGIVLSGTGSDGVAGLRAIQAAGGYTFAQKPETAKYDGMPRSAIEAGVADHILSPEDIALKLPQLLEGSEQELEKTLPADLLSVLLEKVRSHLQHDFSGYKVGTLIRRIRRREVATGSKDLAAYIQWVDAHPQELELLVRDILISVTAFFRDKDAFEALKRAIAEICNRKPAGSEIRIWTAGCASGEEAYSIAMLFAEALGDKLPLCKLQIFATDIDEEALNVARRGVYPAGSMAEVPTELIERYFRPVNRAFEAGKLLRDLIIFARHNLVSDPPFLRQDLITCRNVLIYFDTSLQAKVLQTFHFGLVLDGYLFLGHSESVAHAEQMFIPVNRRERLFRKTGAGTPLPVVSSNPSNPSNPSKNSVARSNQKQTFILDGLVNHFGLTVALCDSDGNVIHTAGKVEEYLQFPVGNTRLVIGQIVSASLRGELLSLTNKLNQSGKAQRGRLRKHDTAHVRMYVEPIKDTNNQMMLVIFVPEKKVTIDAEPVPSTPNRELEDELVATREHLQALVEEMATANEEMQALNEEAQASNEELQATNEEMEAANEELQATNEELVSLNEEMNVKTAELSRLSEEYAHLYDSLQFPIMVFDRSFQLTRFNGPAARRFDLRPTALRQHLSSLRLPKMFHDLEQSFVAILAHGEREEKIVHIDGRTLTLMINPGINKAGDVTNIVVSLMDVTDITQAQAELKQSQEHLHALMENTSILFAMKDLRGSYVYANRRFIDFFHLTDFDFLGRSDFDLMSRELASMLWEGDLKALREGKAVQLESVATINETIYHLRTNHQVLLDARGNPSVFIIEAEDISALKAADEQLRITAQVFEHAGEAIAVTDSQAEIQSVNYAFTGVTGYTKEEAIGQHIEKLLQSGQHPQSFCESMWQSVNDSGFWQGEISNKRKNGDLYPAWLTINQIKDNNGHVEHFVAVFSDITAIRDTERKAEFLASHDALTKLPNRTLFQDRLRQALLFARRNNQRIAVLFIDLDNFKNINDTLGHDYGDQLLKEAALRLREVVRGHDTVARMGGDEFTAILTNCDEEAATQIASRIINDLAMSYNVMRHQLFVSASIGIAFYPEDSNNSTDLIKAADSAMYRAKEDGRNRFEFFKQEMHTRLLRKSAIESGLRNALAKNLLEVVYQPKFSITHSKQLVGGEALLRWKDPDLGVVSPQDFIPIAESSGLIGQVTEYVLDSVCTQISQWEQSGIKTVSIAVNISARDLLVPGFAYKLIQVIEQYQLGTGAIMLEITEGSLLNNNANVFDNLKVASENGIAISIDDFGTGYSSLSYLKRLPLSELKIDKSFVNGLGQDKEDEAIALAIISLASALGLKTVAEGVETQAQLAWLEQQGCHMAQGYLLAKPLPLSEFEDLLARTASSCCIASSEMKMADR</sequence>
<dbReference type="GO" id="GO:0008984">
    <property type="term" value="F:protein-glutamate methylesterase activity"/>
    <property type="evidence" value="ECO:0007669"/>
    <property type="project" value="InterPro"/>
</dbReference>
<dbReference type="CDD" id="cd00130">
    <property type="entry name" value="PAS"/>
    <property type="match status" value="2"/>
</dbReference>
<dbReference type="Gene3D" id="3.40.50.150">
    <property type="entry name" value="Vaccinia Virus protein VP39"/>
    <property type="match status" value="1"/>
</dbReference>
<dbReference type="InterPro" id="IPR029063">
    <property type="entry name" value="SAM-dependent_MTases_sf"/>
</dbReference>
<dbReference type="SUPFAM" id="SSF47757">
    <property type="entry name" value="Chemotaxis receptor methyltransferase CheR, N-terminal domain"/>
    <property type="match status" value="1"/>
</dbReference>
<protein>
    <submittedName>
        <fullName evidence="11">EAL domain-containing protein</fullName>
    </submittedName>
</protein>
<dbReference type="PRINTS" id="PR00996">
    <property type="entry name" value="CHERMTFRASE"/>
</dbReference>
<dbReference type="Pfam" id="PF01339">
    <property type="entry name" value="CheB_methylest"/>
    <property type="match status" value="1"/>
</dbReference>
<dbReference type="InterPro" id="IPR029787">
    <property type="entry name" value="Nucleotide_cyclase"/>
</dbReference>
<dbReference type="SMART" id="SM00052">
    <property type="entry name" value="EAL"/>
    <property type="match status" value="1"/>
</dbReference>
<dbReference type="PROSITE" id="PS50883">
    <property type="entry name" value="EAL"/>
    <property type="match status" value="1"/>
</dbReference>
<proteinExistence type="predicted"/>
<dbReference type="SUPFAM" id="SSF55785">
    <property type="entry name" value="PYP-like sensor domain (PAS domain)"/>
    <property type="match status" value="3"/>
</dbReference>
<dbReference type="SMART" id="SM00267">
    <property type="entry name" value="GGDEF"/>
    <property type="match status" value="1"/>
</dbReference>
<evidence type="ECO:0000259" key="10">
    <source>
        <dbReference type="PROSITE" id="PS50887"/>
    </source>
</evidence>
<dbReference type="InterPro" id="IPR035919">
    <property type="entry name" value="EAL_sf"/>
</dbReference>
<feature type="compositionally biased region" description="Low complexity" evidence="4">
    <location>
        <begin position="485"/>
        <end position="502"/>
    </location>
</feature>
<dbReference type="SUPFAM" id="SSF52738">
    <property type="entry name" value="Methylesterase CheB, C-terminal domain"/>
    <property type="match status" value="1"/>
</dbReference>
<dbReference type="RefSeq" id="WP_050504489.1">
    <property type="nucleotide sequence ID" value="NZ_JASGOQ010000001.1"/>
</dbReference>
<dbReference type="InterPro" id="IPR000700">
    <property type="entry name" value="PAS-assoc_C"/>
</dbReference>
<dbReference type="InterPro" id="IPR043128">
    <property type="entry name" value="Rev_trsase/Diguanyl_cyclase"/>
</dbReference>
<evidence type="ECO:0000259" key="6">
    <source>
        <dbReference type="PROSITE" id="PS50113"/>
    </source>
</evidence>
<dbReference type="InterPro" id="IPR000014">
    <property type="entry name" value="PAS"/>
</dbReference>
<dbReference type="Pfam" id="PF08448">
    <property type="entry name" value="PAS_4"/>
    <property type="match status" value="1"/>
</dbReference>
<dbReference type="GO" id="GO:0005737">
    <property type="term" value="C:cytoplasm"/>
    <property type="evidence" value="ECO:0007669"/>
    <property type="project" value="InterPro"/>
</dbReference>
<dbReference type="SUPFAM" id="SSF141868">
    <property type="entry name" value="EAL domain-like"/>
    <property type="match status" value="1"/>
</dbReference>
<evidence type="ECO:0000313" key="11">
    <source>
        <dbReference type="EMBL" id="MDV5389241.1"/>
    </source>
</evidence>
<accession>A0AAE4PVK7</accession>
<dbReference type="PANTHER" id="PTHR44757">
    <property type="entry name" value="DIGUANYLATE CYCLASE DGCP"/>
    <property type="match status" value="1"/>
</dbReference>
<dbReference type="InterPro" id="IPR001610">
    <property type="entry name" value="PAC"/>
</dbReference>
<dbReference type="Gene3D" id="3.40.50.180">
    <property type="entry name" value="Methylesterase CheB, C-terminal domain"/>
    <property type="match status" value="1"/>
</dbReference>
<evidence type="ECO:0000259" key="7">
    <source>
        <dbReference type="PROSITE" id="PS50122"/>
    </source>
</evidence>
<evidence type="ECO:0000259" key="9">
    <source>
        <dbReference type="PROSITE" id="PS50883"/>
    </source>
</evidence>
<dbReference type="NCBIfam" id="TIGR00254">
    <property type="entry name" value="GGDEF"/>
    <property type="match status" value="1"/>
</dbReference>
<feature type="active site" evidence="2">
    <location>
        <position position="148"/>
    </location>
</feature>
<dbReference type="NCBIfam" id="TIGR00229">
    <property type="entry name" value="sensory_box"/>
    <property type="match status" value="2"/>
</dbReference>
<dbReference type="CDD" id="cd01949">
    <property type="entry name" value="GGDEF"/>
    <property type="match status" value="1"/>
</dbReference>
<evidence type="ECO:0000256" key="2">
    <source>
        <dbReference type="PROSITE-ProRule" id="PRU00050"/>
    </source>
</evidence>
<evidence type="ECO:0000259" key="8">
    <source>
        <dbReference type="PROSITE" id="PS50123"/>
    </source>
</evidence>
<dbReference type="Gene3D" id="3.30.450.20">
    <property type="entry name" value="PAS domain"/>
    <property type="match status" value="3"/>
</dbReference>
<dbReference type="Pfam" id="PF13426">
    <property type="entry name" value="PAS_9"/>
    <property type="match status" value="1"/>
</dbReference>
<feature type="domain" description="PAC" evidence="6">
    <location>
        <begin position="1025"/>
        <end position="1077"/>
    </location>
</feature>
<organism evidence="11 12">
    <name type="scientific">Shewanella xiamenensis</name>
    <dbReference type="NCBI Taxonomy" id="332186"/>
    <lineage>
        <taxon>Bacteria</taxon>
        <taxon>Pseudomonadati</taxon>
        <taxon>Pseudomonadota</taxon>
        <taxon>Gammaproteobacteria</taxon>
        <taxon>Alteromonadales</taxon>
        <taxon>Shewanellaceae</taxon>
        <taxon>Shewanella</taxon>
    </lineage>
</organism>
<dbReference type="InterPro" id="IPR022642">
    <property type="entry name" value="CheR_C"/>
</dbReference>
<dbReference type="InterPro" id="IPR000673">
    <property type="entry name" value="Sig_transdc_resp-reg_Me-estase"/>
</dbReference>
<dbReference type="Pfam" id="PF00990">
    <property type="entry name" value="GGDEF"/>
    <property type="match status" value="1"/>
</dbReference>
<dbReference type="EMBL" id="JASGOQ010000001">
    <property type="protein sequence ID" value="MDV5389241.1"/>
    <property type="molecule type" value="Genomic_DNA"/>
</dbReference>
<dbReference type="GO" id="GO:0000156">
    <property type="term" value="F:phosphorelay response regulator activity"/>
    <property type="evidence" value="ECO:0007669"/>
    <property type="project" value="InterPro"/>
</dbReference>
<feature type="active site" evidence="2">
    <location>
        <position position="56"/>
    </location>
</feature>
<dbReference type="GO" id="GO:0006935">
    <property type="term" value="P:chemotaxis"/>
    <property type="evidence" value="ECO:0007669"/>
    <property type="project" value="UniProtKB-UniRule"/>
</dbReference>
<feature type="domain" description="CheR-type methyltransferase" evidence="8">
    <location>
        <begin position="207"/>
        <end position="479"/>
    </location>
</feature>
<dbReference type="Pfam" id="PF03705">
    <property type="entry name" value="CheR_N"/>
    <property type="match status" value="1"/>
</dbReference>
<dbReference type="Pfam" id="PF01739">
    <property type="entry name" value="CheR"/>
    <property type="match status" value="1"/>
</dbReference>
<dbReference type="InterPro" id="IPR035909">
    <property type="entry name" value="CheB_C"/>
</dbReference>
<evidence type="ECO:0000313" key="12">
    <source>
        <dbReference type="Proteomes" id="UP001187859"/>
    </source>
</evidence>
<reference evidence="11" key="1">
    <citation type="submission" date="2023-05" db="EMBL/GenBank/DDBJ databases">
        <title>Colonisation of extended spectrum b-lactamase- and carbapenemase-producing bacteria on hospital surfaces from low- and middle-income countries.</title>
        <authorList>
            <person name="Nieto-Rosado M."/>
            <person name="Sands K."/>
            <person name="Iregbu K."/>
            <person name="Zahra R."/>
            <person name="Mazarati J.B."/>
            <person name="Mehtar S."/>
            <person name="Barnards-Group B."/>
            <person name="Walsh T.R."/>
        </authorList>
    </citation>
    <scope>NUCLEOTIDE SEQUENCE</scope>
    <source>
        <strain evidence="11">PP-E493</strain>
    </source>
</reference>
<feature type="domain" description="CheB-type methylesterase" evidence="7">
    <location>
        <begin position="18"/>
        <end position="206"/>
    </location>
</feature>
<dbReference type="Gene3D" id="3.20.20.450">
    <property type="entry name" value="EAL domain"/>
    <property type="match status" value="1"/>
</dbReference>
<feature type="region of interest" description="Disordered" evidence="4">
    <location>
        <begin position="481"/>
        <end position="504"/>
    </location>
</feature>
<comment type="cofactor">
    <cofactor evidence="1">
        <name>Mg(2+)</name>
        <dbReference type="ChEBI" id="CHEBI:18420"/>
    </cofactor>
</comment>
<keyword evidence="2" id="KW-0378">Hydrolase</keyword>
<name>A0AAE4PVK7_9GAMM</name>
<dbReference type="InterPro" id="IPR035965">
    <property type="entry name" value="PAS-like_dom_sf"/>
</dbReference>
<dbReference type="InterPro" id="IPR001633">
    <property type="entry name" value="EAL_dom"/>
</dbReference>
<evidence type="ECO:0000256" key="4">
    <source>
        <dbReference type="SAM" id="MobiDB-lite"/>
    </source>
</evidence>
<dbReference type="SMART" id="SM00138">
    <property type="entry name" value="MeTrc"/>
    <property type="match status" value="1"/>
</dbReference>
<evidence type="ECO:0000259" key="5">
    <source>
        <dbReference type="PROSITE" id="PS50112"/>
    </source>
</evidence>
<evidence type="ECO:0000256" key="3">
    <source>
        <dbReference type="SAM" id="Coils"/>
    </source>
</evidence>
<keyword evidence="3" id="KW-0175">Coiled coil</keyword>
<dbReference type="GO" id="GO:0008757">
    <property type="term" value="F:S-adenosylmethionine-dependent methyltransferase activity"/>
    <property type="evidence" value="ECO:0007669"/>
    <property type="project" value="InterPro"/>
</dbReference>
<feature type="active site" evidence="2">
    <location>
        <position position="29"/>
    </location>
</feature>
<dbReference type="Proteomes" id="UP001187859">
    <property type="component" value="Unassembled WGS sequence"/>
</dbReference>
<dbReference type="Pfam" id="PF00563">
    <property type="entry name" value="EAL"/>
    <property type="match status" value="1"/>
</dbReference>
<gene>
    <name evidence="11" type="ORF">QM089_02930</name>
</gene>